<feature type="domain" description="RSE1/DDB1/CPSF1 C-terminal" evidence="4">
    <location>
        <begin position="1036"/>
        <end position="1379"/>
    </location>
</feature>
<dbReference type="GO" id="GO:0005634">
    <property type="term" value="C:nucleus"/>
    <property type="evidence" value="ECO:0007669"/>
    <property type="project" value="UniProtKB-SubCell"/>
</dbReference>
<feature type="region of interest" description="Disordered" evidence="3">
    <location>
        <begin position="488"/>
        <end position="508"/>
    </location>
</feature>
<feature type="domain" description="RSE1/DDB1/CPSF1 first beta-propeller" evidence="5">
    <location>
        <begin position="94"/>
        <end position="466"/>
    </location>
</feature>
<evidence type="ECO:0000259" key="6">
    <source>
        <dbReference type="Pfam" id="PF23726"/>
    </source>
</evidence>
<proteinExistence type="predicted"/>
<name>A0A2C5X2L1_9PEZI</name>
<feature type="region of interest" description="Disordered" evidence="3">
    <location>
        <begin position="212"/>
        <end position="232"/>
    </location>
</feature>
<comment type="subcellular location">
    <subcellularLocation>
        <location evidence="1">Nucleus</location>
    </subcellularLocation>
</comment>
<reference evidence="7 8" key="2">
    <citation type="journal article" date="2013" name="IMA Fungus">
        <title>IMA Genome-F 1: Ceratocystis fimbriata: Draft nuclear genome sequence for the plant pathogen, Ceratocystis fimbriata.</title>
        <authorList>
            <person name="Wilken P.M."/>
            <person name="Steenkamp E.T."/>
            <person name="Wingfield M.J."/>
            <person name="de Beer Z.W."/>
            <person name="Wingfield B.D."/>
        </authorList>
    </citation>
    <scope>NUCLEOTIDE SEQUENCE [LARGE SCALE GENOMIC DNA]</scope>
    <source>
        <strain evidence="7 8">CBS 114723</strain>
    </source>
</reference>
<sequence length="1428" mass="156237">MQCYKELTAPTAVSYSLNISLTSRTANNLVVAKGSLIQIFSTTTISAEVDNAQSKSTFNTPIDPRYQKGISDDDGLESSFLGGEAPLVKVDKGTNTKLILVAEYPVAAAVCGLARVRIPNTKYSGEALLVAMRDAKMTLLGWVAETSSIENLSVHYYEQEDLDGSPWEASASEYDTFLEADPMSRCAALKFGPKNFAILPFRRLDEDIEMDDEWDGDLDGPKPIKGQSAPLASGEKKEVPYLSSYVLKLPQLDPLLLHPVHFAFLHGYREPTFGIISSTQSRGFALDRKDNMSYRVFTLDLQQKASTAILSVEGLPSDIFRIVPLPTPIGGSLLIGDNELIHIDQSGKPKGVAVNGFTREMTKFSLADQSDLNLRLEYCVVEQLAPDSSELLMVLNDGRLALVVFKVDGRTVSGLTVRVISPEQGGDIIPTTATCLTRLRKNSMFIGSEDGDSHVIGWTRKQGQTARRKARLLEDTLDYDMDDLDLDEDEEDDDLYGETAADGSDANSKGDLTFKVQDTLLSIAPIRGMVTGETIPEGKDTVSPLQLALAVGRGRAGAIALVNRCIQPNVISQVELPDVYGFWAMAVRKPVPKSLQGDKGKTAPVGVDFDPDAQQHKFMIMSKVRNGEETSDVYALKGARFELLSGTEFDPDAGFTLEAGIMGAHSRVVQVLRSEIRSYDGDFGLSQIIPMMDEETDAEPQIISASISDPFILLIRDDSSAFIAQMDSNCELEEIEKGQAMAGTKLATGCLYSDVNGIFVPNKEPKNAKTAAILAFFITTEGSLLIYNLPDLETPIYSADGITFVPDIFSPEYSKNKRGFVQEEIKEIVVANLGDRISQSPYLVLRNSFDDLIVYTPVLLSDSSNLNTSLRFAKVSNQAFAKPPPTNSASSPASNRQVPLRVCNNVGGYSAIFLGGPSPSFLIKDSKSSLKVVGVQGLGVRGFSMFHTDSCEHGFVYSDYSGVTRVAQLPRANFGLGVSVQKVPIGMNIKQIVYHPPTKTYAVACTTQEPFELPKDDDYHKDWQKENIALKPMVEKSSIRLFEASSWTEVETLDLDQYEVVHAMKMMNLEISEVTKERRQLITLGTSISRGEDLPVRGRIYVFDVVSVIPYPGKPYTNKKLKLIAKEEIPRGAVTAVSEIGTQGLMLLSQGQKCMVRGLKEDGSLLPVSFLDMNCYVTTAKELKGSGLCVMADAFKGVWFTGSTEEPYRMQLFGKSSTMLDIVTADFLPDGDQLFILAAGFDGDVHVLQYDPDDPKSLQGHLLLHRTTFSTSCNGPTSTMLLPRSTSNATDGVQPLDPTRTRPHILLMASPSGMLSTFEALSESSYRRMLSLTVQLINNLPQWAAANPRAFRMSVSQVMVGIESTTGRSIIDGAVLSRWNELSSTKRAELAGKVGFAGPEQSRIGTFTFIGRLTCPIYIKLEKGLPKM</sequence>
<dbReference type="OrthoDB" id="6109at2759"/>
<dbReference type="PANTHER" id="PTHR10644">
    <property type="entry name" value="DNA REPAIR/RNA PROCESSING CPSF FAMILY"/>
    <property type="match status" value="1"/>
</dbReference>
<organism evidence="7 8">
    <name type="scientific">Ceratocystis fimbriata CBS 114723</name>
    <dbReference type="NCBI Taxonomy" id="1035309"/>
    <lineage>
        <taxon>Eukaryota</taxon>
        <taxon>Fungi</taxon>
        <taxon>Dikarya</taxon>
        <taxon>Ascomycota</taxon>
        <taxon>Pezizomycotina</taxon>
        <taxon>Sordariomycetes</taxon>
        <taxon>Hypocreomycetidae</taxon>
        <taxon>Microascales</taxon>
        <taxon>Ceratocystidaceae</taxon>
        <taxon>Ceratocystis</taxon>
    </lineage>
</organism>
<reference evidence="7 8" key="1">
    <citation type="journal article" date="2013" name="Fungal Biol.">
        <title>Analysis of microsatellite markers in the genome of the plant pathogen Ceratocystis fimbriata.</title>
        <authorList>
            <person name="Simpson M.C."/>
            <person name="Wilken P.M."/>
            <person name="Coetzee M.P."/>
            <person name="Wingfield M.J."/>
            <person name="Wingfield B.D."/>
        </authorList>
    </citation>
    <scope>NUCLEOTIDE SEQUENCE [LARGE SCALE GENOMIC DNA]</scope>
    <source>
        <strain evidence="7 8">CBS 114723</strain>
    </source>
</reference>
<dbReference type="STRING" id="1035309.A0A2C5X2L1"/>
<feature type="domain" description="RSE1/DDB1/CPSF1 second beta-propeller" evidence="6">
    <location>
        <begin position="568"/>
        <end position="967"/>
    </location>
</feature>
<dbReference type="InterPro" id="IPR058543">
    <property type="entry name" value="Beta-prop_RSE1/DDB1/CPSF1_2nd"/>
</dbReference>
<dbReference type="Pfam" id="PF03178">
    <property type="entry name" value="CPSF_A"/>
    <property type="match status" value="1"/>
</dbReference>
<dbReference type="Pfam" id="PF23726">
    <property type="entry name" value="Beta-prop_RSE1_2nd"/>
    <property type="match status" value="1"/>
</dbReference>
<evidence type="ECO:0000313" key="7">
    <source>
        <dbReference type="EMBL" id="PHH52283.1"/>
    </source>
</evidence>
<comment type="caution">
    <text evidence="7">The sequence shown here is derived from an EMBL/GenBank/DDBJ whole genome shotgun (WGS) entry which is preliminary data.</text>
</comment>
<accession>A0A2C5X2L1</accession>
<dbReference type="InterPro" id="IPR050358">
    <property type="entry name" value="RSE1/DDB1/CFT1"/>
</dbReference>
<dbReference type="GO" id="GO:0003676">
    <property type="term" value="F:nucleic acid binding"/>
    <property type="evidence" value="ECO:0007669"/>
    <property type="project" value="InterPro"/>
</dbReference>
<evidence type="ECO:0000256" key="3">
    <source>
        <dbReference type="SAM" id="MobiDB-lite"/>
    </source>
</evidence>
<dbReference type="Gene3D" id="2.130.10.10">
    <property type="entry name" value="YVTN repeat-like/Quinoprotein amine dehydrogenase"/>
    <property type="match status" value="2"/>
</dbReference>
<evidence type="ECO:0000259" key="4">
    <source>
        <dbReference type="Pfam" id="PF03178"/>
    </source>
</evidence>
<evidence type="ECO:0000256" key="2">
    <source>
        <dbReference type="ARBA" id="ARBA00023242"/>
    </source>
</evidence>
<gene>
    <name evidence="7" type="primary">paa-3</name>
    <name evidence="7" type="ORF">CFIMG_005097RA</name>
</gene>
<evidence type="ECO:0000259" key="5">
    <source>
        <dbReference type="Pfam" id="PF10433"/>
    </source>
</evidence>
<keyword evidence="8" id="KW-1185">Reference proteome</keyword>
<dbReference type="Proteomes" id="UP000222788">
    <property type="component" value="Unassembled WGS sequence"/>
</dbReference>
<dbReference type="Pfam" id="PF10433">
    <property type="entry name" value="Beta-prop_RSE1_1st"/>
    <property type="match status" value="1"/>
</dbReference>
<evidence type="ECO:0000256" key="1">
    <source>
        <dbReference type="ARBA" id="ARBA00004123"/>
    </source>
</evidence>
<keyword evidence="2" id="KW-0539">Nucleus</keyword>
<dbReference type="InterPro" id="IPR015943">
    <property type="entry name" value="WD40/YVTN_repeat-like_dom_sf"/>
</dbReference>
<protein>
    <submittedName>
        <fullName evidence="7">Protein cft1</fullName>
    </submittedName>
</protein>
<dbReference type="InterPro" id="IPR018846">
    <property type="entry name" value="Beta-prop_RSE1/DDB1/CPSF1_1st"/>
</dbReference>
<evidence type="ECO:0000313" key="8">
    <source>
        <dbReference type="Proteomes" id="UP000222788"/>
    </source>
</evidence>
<dbReference type="EMBL" id="APWK03000072">
    <property type="protein sequence ID" value="PHH52283.1"/>
    <property type="molecule type" value="Genomic_DNA"/>
</dbReference>
<dbReference type="InterPro" id="IPR004871">
    <property type="entry name" value="RSE1/DDB1/CPSF1_C"/>
</dbReference>